<dbReference type="AlphaFoldDB" id="A0A420WIT1"/>
<dbReference type="GO" id="GO:0005524">
    <property type="term" value="F:ATP binding"/>
    <property type="evidence" value="ECO:0007669"/>
    <property type="project" value="InterPro"/>
</dbReference>
<dbReference type="InterPro" id="IPR010921">
    <property type="entry name" value="Trp_repressor/repl_initiator"/>
</dbReference>
<dbReference type="Proteomes" id="UP000282211">
    <property type="component" value="Unassembled WGS sequence"/>
</dbReference>
<protein>
    <submittedName>
        <fullName evidence="2">DnaA-like protein</fullName>
    </submittedName>
</protein>
<dbReference type="CDD" id="cd06571">
    <property type="entry name" value="Bac_DnaA_C"/>
    <property type="match status" value="1"/>
</dbReference>
<dbReference type="GO" id="GO:0006270">
    <property type="term" value="P:DNA replication initiation"/>
    <property type="evidence" value="ECO:0007669"/>
    <property type="project" value="InterPro"/>
</dbReference>
<dbReference type="Gene3D" id="1.10.1750.10">
    <property type="match status" value="1"/>
</dbReference>
<dbReference type="Pfam" id="PF08299">
    <property type="entry name" value="Bac_DnaA_C"/>
    <property type="match status" value="1"/>
</dbReference>
<dbReference type="GO" id="GO:0043565">
    <property type="term" value="F:sequence-specific DNA binding"/>
    <property type="evidence" value="ECO:0007669"/>
    <property type="project" value="InterPro"/>
</dbReference>
<proteinExistence type="predicted"/>
<dbReference type="OrthoDB" id="8480222at2"/>
<feature type="domain" description="Chromosomal replication initiator DnaA C-terminal" evidence="1">
    <location>
        <begin position="22"/>
        <end position="91"/>
    </location>
</feature>
<accession>A0A420WIT1</accession>
<dbReference type="SMART" id="SM00760">
    <property type="entry name" value="Bac_DnaA_C"/>
    <property type="match status" value="1"/>
</dbReference>
<evidence type="ECO:0000313" key="3">
    <source>
        <dbReference type="Proteomes" id="UP000282211"/>
    </source>
</evidence>
<dbReference type="SUPFAM" id="SSF48295">
    <property type="entry name" value="TrpR-like"/>
    <property type="match status" value="1"/>
</dbReference>
<gene>
    <name evidence="2" type="ORF">DES40_0200</name>
</gene>
<dbReference type="InterPro" id="IPR013159">
    <property type="entry name" value="DnaA_C"/>
</dbReference>
<evidence type="ECO:0000313" key="2">
    <source>
        <dbReference type="EMBL" id="RKQ70897.1"/>
    </source>
</evidence>
<keyword evidence="3" id="KW-1185">Reference proteome</keyword>
<organism evidence="2 3">
    <name type="scientific">Litorimonas taeanensis</name>
    <dbReference type="NCBI Taxonomy" id="568099"/>
    <lineage>
        <taxon>Bacteria</taxon>
        <taxon>Pseudomonadati</taxon>
        <taxon>Pseudomonadota</taxon>
        <taxon>Alphaproteobacteria</taxon>
        <taxon>Maricaulales</taxon>
        <taxon>Robiginitomaculaceae</taxon>
    </lineage>
</organism>
<comment type="caution">
    <text evidence="2">The sequence shown here is derived from an EMBL/GenBank/DDBJ whole genome shotgun (WGS) entry which is preliminary data.</text>
</comment>
<dbReference type="EMBL" id="RBII01000001">
    <property type="protein sequence ID" value="RKQ70897.1"/>
    <property type="molecule type" value="Genomic_DNA"/>
</dbReference>
<dbReference type="InParanoid" id="A0A420WIT1"/>
<sequence length="131" mass="14826">MPHKQPLIYCRDTQAFAVQSHQANLAIAAVSLEFGLTELDMKNPERQNRQLRFARQVAMYLAHVVYELNHTHLGRIFAKDRSTISHACKVVEESRDDGVFDLKLIRLENFLRQAPKPVTPALVSLNGGMAT</sequence>
<evidence type="ECO:0000259" key="1">
    <source>
        <dbReference type="SMART" id="SM00760"/>
    </source>
</evidence>
<name>A0A420WIT1_9PROT</name>
<dbReference type="GO" id="GO:0006275">
    <property type="term" value="P:regulation of DNA replication"/>
    <property type="evidence" value="ECO:0007669"/>
    <property type="project" value="InterPro"/>
</dbReference>
<reference evidence="2 3" key="1">
    <citation type="submission" date="2018-10" db="EMBL/GenBank/DDBJ databases">
        <title>Genomic Encyclopedia of Type Strains, Phase IV (KMG-IV): sequencing the most valuable type-strain genomes for metagenomic binning, comparative biology and taxonomic classification.</title>
        <authorList>
            <person name="Goeker M."/>
        </authorList>
    </citation>
    <scope>NUCLEOTIDE SEQUENCE [LARGE SCALE GENOMIC DNA]</scope>
    <source>
        <strain evidence="2 3">DSM 22008</strain>
    </source>
</reference>